<name>A0A8J3DKU8_9BACT</name>
<evidence type="ECO:0000256" key="6">
    <source>
        <dbReference type="ARBA" id="ARBA00023136"/>
    </source>
</evidence>
<keyword evidence="3 7" id="KW-0808">Transferase</keyword>
<dbReference type="HAMAP" id="MF_01147">
    <property type="entry name" value="Lgt"/>
    <property type="match status" value="1"/>
</dbReference>
<comment type="function">
    <text evidence="7">Catalyzes the transfer of the diacylglyceryl group from phosphatidylglycerol to the sulfhydryl group of the N-terminal cysteine of a prolipoprotein, the first step in the formation of mature lipoproteins.</text>
</comment>
<protein>
    <recommendedName>
        <fullName evidence="7">Phosphatidylglycerol--prolipoprotein diacylglyceryl transferase</fullName>
        <ecNumber evidence="7">2.5.1.145</ecNumber>
    </recommendedName>
</protein>
<keyword evidence="6 7" id="KW-0472">Membrane</keyword>
<dbReference type="NCBIfam" id="TIGR00544">
    <property type="entry name" value="lgt"/>
    <property type="match status" value="1"/>
</dbReference>
<feature type="transmembrane region" description="Helical" evidence="7">
    <location>
        <begin position="6"/>
        <end position="26"/>
    </location>
</feature>
<evidence type="ECO:0000256" key="4">
    <source>
        <dbReference type="ARBA" id="ARBA00022692"/>
    </source>
</evidence>
<dbReference type="EC" id="2.5.1.145" evidence="7"/>
<dbReference type="InterPro" id="IPR001640">
    <property type="entry name" value="Lgt"/>
</dbReference>
<reference evidence="8" key="1">
    <citation type="journal article" date="2014" name="Int. J. Syst. Evol. Microbiol.">
        <title>Complete genome sequence of Corynebacterium casei LMG S-19264T (=DSM 44701T), isolated from a smear-ripened cheese.</title>
        <authorList>
            <consortium name="US DOE Joint Genome Institute (JGI-PGF)"/>
            <person name="Walter F."/>
            <person name="Albersmeier A."/>
            <person name="Kalinowski J."/>
            <person name="Ruckert C."/>
        </authorList>
    </citation>
    <scope>NUCLEOTIDE SEQUENCE</scope>
    <source>
        <strain evidence="8">KCTC 12870</strain>
    </source>
</reference>
<comment type="pathway">
    <text evidence="7">Protein modification; lipoprotein biosynthesis (diacylglyceryl transfer).</text>
</comment>
<keyword evidence="4 7" id="KW-0812">Transmembrane</keyword>
<feature type="binding site" evidence="7">
    <location>
        <position position="124"/>
    </location>
    <ligand>
        <name>a 1,2-diacyl-sn-glycero-3-phospho-(1'-sn-glycerol)</name>
        <dbReference type="ChEBI" id="CHEBI:64716"/>
    </ligand>
</feature>
<dbReference type="GO" id="GO:0008961">
    <property type="term" value="F:phosphatidylglycerol-prolipoprotein diacylglyceryl transferase activity"/>
    <property type="evidence" value="ECO:0007669"/>
    <property type="project" value="UniProtKB-UniRule"/>
</dbReference>
<reference evidence="8" key="2">
    <citation type="submission" date="2020-09" db="EMBL/GenBank/DDBJ databases">
        <authorList>
            <person name="Sun Q."/>
            <person name="Kim S."/>
        </authorList>
    </citation>
    <scope>NUCLEOTIDE SEQUENCE</scope>
    <source>
        <strain evidence="8">KCTC 12870</strain>
    </source>
</reference>
<dbReference type="PROSITE" id="PS01311">
    <property type="entry name" value="LGT"/>
    <property type="match status" value="1"/>
</dbReference>
<accession>A0A8J3DKU8</accession>
<keyword evidence="9" id="KW-1185">Reference proteome</keyword>
<dbReference type="EMBL" id="BMXG01000013">
    <property type="protein sequence ID" value="GHC05105.1"/>
    <property type="molecule type" value="Genomic_DNA"/>
</dbReference>
<comment type="catalytic activity">
    <reaction evidence="7">
        <text>L-cysteinyl-[prolipoprotein] + a 1,2-diacyl-sn-glycero-3-phospho-(1'-sn-glycerol) = an S-1,2-diacyl-sn-glyceryl-L-cysteinyl-[prolipoprotein] + sn-glycerol 1-phosphate + H(+)</text>
        <dbReference type="Rhea" id="RHEA:56712"/>
        <dbReference type="Rhea" id="RHEA-COMP:14679"/>
        <dbReference type="Rhea" id="RHEA-COMP:14680"/>
        <dbReference type="ChEBI" id="CHEBI:15378"/>
        <dbReference type="ChEBI" id="CHEBI:29950"/>
        <dbReference type="ChEBI" id="CHEBI:57685"/>
        <dbReference type="ChEBI" id="CHEBI:64716"/>
        <dbReference type="ChEBI" id="CHEBI:140658"/>
        <dbReference type="EC" id="2.5.1.145"/>
    </reaction>
</comment>
<comment type="subcellular location">
    <subcellularLocation>
        <location evidence="7">Cell membrane</location>
        <topology evidence="7">Multi-pass membrane protein</topology>
    </subcellularLocation>
</comment>
<gene>
    <name evidence="7 8" type="primary">lgt</name>
    <name evidence="8" type="ORF">GCM10007047_22590</name>
</gene>
<evidence type="ECO:0000256" key="2">
    <source>
        <dbReference type="ARBA" id="ARBA00022475"/>
    </source>
</evidence>
<keyword evidence="2 7" id="KW-1003">Cell membrane</keyword>
<organism evidence="8 9">
    <name type="scientific">Cerasicoccus arenae</name>
    <dbReference type="NCBI Taxonomy" id="424488"/>
    <lineage>
        <taxon>Bacteria</taxon>
        <taxon>Pseudomonadati</taxon>
        <taxon>Verrucomicrobiota</taxon>
        <taxon>Opitutia</taxon>
        <taxon>Puniceicoccales</taxon>
        <taxon>Cerasicoccaceae</taxon>
        <taxon>Cerasicoccus</taxon>
    </lineage>
</organism>
<dbReference type="PANTHER" id="PTHR30589">
    <property type="entry name" value="PROLIPOPROTEIN DIACYLGLYCERYL TRANSFERASE"/>
    <property type="match status" value="1"/>
</dbReference>
<evidence type="ECO:0000256" key="1">
    <source>
        <dbReference type="ARBA" id="ARBA00007150"/>
    </source>
</evidence>
<dbReference type="PANTHER" id="PTHR30589:SF0">
    <property type="entry name" value="PHOSPHATIDYLGLYCEROL--PROLIPOPROTEIN DIACYLGLYCERYL TRANSFERASE"/>
    <property type="match status" value="1"/>
</dbReference>
<evidence type="ECO:0000313" key="9">
    <source>
        <dbReference type="Proteomes" id="UP000642829"/>
    </source>
</evidence>
<dbReference type="UniPathway" id="UPA00664"/>
<comment type="similarity">
    <text evidence="1 7">Belongs to the Lgt family.</text>
</comment>
<dbReference type="AlphaFoldDB" id="A0A8J3DKU8"/>
<comment type="caution">
    <text evidence="7">Lacks conserved residue(s) required for the propagation of feature annotation.</text>
</comment>
<evidence type="ECO:0000256" key="7">
    <source>
        <dbReference type="HAMAP-Rule" id="MF_01147"/>
    </source>
</evidence>
<evidence type="ECO:0000313" key="8">
    <source>
        <dbReference type="EMBL" id="GHC05105.1"/>
    </source>
</evidence>
<evidence type="ECO:0000256" key="3">
    <source>
        <dbReference type="ARBA" id="ARBA00022679"/>
    </source>
</evidence>
<keyword evidence="5 7" id="KW-1133">Transmembrane helix</keyword>
<feature type="transmembrane region" description="Helical" evidence="7">
    <location>
        <begin position="236"/>
        <end position="252"/>
    </location>
</feature>
<dbReference type="RefSeq" id="WP_200163312.1">
    <property type="nucleotide sequence ID" value="NZ_BMXG01000013.1"/>
</dbReference>
<dbReference type="GO" id="GO:0005886">
    <property type="term" value="C:plasma membrane"/>
    <property type="evidence" value="ECO:0007669"/>
    <property type="project" value="UniProtKB-SubCell"/>
</dbReference>
<dbReference type="Proteomes" id="UP000642829">
    <property type="component" value="Unassembled WGS sequence"/>
</dbReference>
<evidence type="ECO:0000256" key="5">
    <source>
        <dbReference type="ARBA" id="ARBA00022989"/>
    </source>
</evidence>
<comment type="caution">
    <text evidence="8">The sequence shown here is derived from an EMBL/GenBank/DDBJ whole genome shotgun (WGS) entry which is preliminary data.</text>
</comment>
<dbReference type="GO" id="GO:0042158">
    <property type="term" value="P:lipoprotein biosynthetic process"/>
    <property type="evidence" value="ECO:0007669"/>
    <property type="project" value="UniProtKB-UniRule"/>
</dbReference>
<proteinExistence type="inferred from homology"/>
<dbReference type="Pfam" id="PF01790">
    <property type="entry name" value="LGT"/>
    <property type="match status" value="1"/>
</dbReference>
<feature type="transmembrane region" description="Helical" evidence="7">
    <location>
        <begin position="81"/>
        <end position="99"/>
    </location>
</feature>
<feature type="transmembrane region" description="Helical" evidence="7">
    <location>
        <begin position="38"/>
        <end position="61"/>
    </location>
</feature>
<sequence>MDGIRWYGLAYVAGFIAGWALLRLYFKKGRSPFNPEQQADLLTALVIGTLLGGRLGYYLLYRFDELLHDPLMIFRVWEGGMASHGGMVGILLGMVWFTYKNKASFWQVADITVTLGPPGVFFGRLANFINGELYGRPSDAPWAMHFLDYWRNPTTGYGEYFWTPAVHPSQLYQAGMEGLLLTVYLQARFWLSDPAKRTIGQLTGEFLIGYALLRIAGEVFREPDATLILGLSRGSFYSLFMIIAGVAIIAFRRKAASRT</sequence>